<keyword evidence="2" id="KW-1185">Reference proteome</keyword>
<sequence>MPLPRKVPGVNVMFTNNRLVICGNIWTRPELAHMILFPIDSATSAADLANVVITSKLGVTSVLGTVDLDFLILLLLA</sequence>
<dbReference type="EMBL" id="OW152839">
    <property type="protein sequence ID" value="CAH2060542.1"/>
    <property type="molecule type" value="Genomic_DNA"/>
</dbReference>
<protein>
    <submittedName>
        <fullName evidence="1">Uncharacterized protein</fullName>
    </submittedName>
</protein>
<organism evidence="1 2">
    <name type="scientific">Iphiclides podalirius</name>
    <name type="common">scarce swallowtail</name>
    <dbReference type="NCBI Taxonomy" id="110791"/>
    <lineage>
        <taxon>Eukaryota</taxon>
        <taxon>Metazoa</taxon>
        <taxon>Ecdysozoa</taxon>
        <taxon>Arthropoda</taxon>
        <taxon>Hexapoda</taxon>
        <taxon>Insecta</taxon>
        <taxon>Pterygota</taxon>
        <taxon>Neoptera</taxon>
        <taxon>Endopterygota</taxon>
        <taxon>Lepidoptera</taxon>
        <taxon>Glossata</taxon>
        <taxon>Ditrysia</taxon>
        <taxon>Papilionoidea</taxon>
        <taxon>Papilionidae</taxon>
        <taxon>Papilioninae</taxon>
        <taxon>Iphiclides</taxon>
    </lineage>
</organism>
<reference evidence="1" key="1">
    <citation type="submission" date="2022-03" db="EMBL/GenBank/DDBJ databases">
        <authorList>
            <person name="Martin H S."/>
        </authorList>
    </citation>
    <scope>NUCLEOTIDE SEQUENCE</scope>
</reference>
<evidence type="ECO:0000313" key="1">
    <source>
        <dbReference type="EMBL" id="CAH2060542.1"/>
    </source>
</evidence>
<evidence type="ECO:0000313" key="2">
    <source>
        <dbReference type="Proteomes" id="UP000837857"/>
    </source>
</evidence>
<accession>A0ABN8IPG5</accession>
<proteinExistence type="predicted"/>
<dbReference type="Proteomes" id="UP000837857">
    <property type="component" value="Chromosome 27"/>
</dbReference>
<feature type="non-terminal residue" evidence="1">
    <location>
        <position position="77"/>
    </location>
</feature>
<name>A0ABN8IPG5_9NEOP</name>
<gene>
    <name evidence="1" type="ORF">IPOD504_LOCUS11089</name>
</gene>